<dbReference type="InterPro" id="IPR027417">
    <property type="entry name" value="P-loop_NTPase"/>
</dbReference>
<dbReference type="Proteomes" id="UP000677537">
    <property type="component" value="Unassembled WGS sequence"/>
</dbReference>
<gene>
    <name evidence="7" type="ORF">J5Y10_25060</name>
</gene>
<dbReference type="GO" id="GO:0016887">
    <property type="term" value="F:ATP hydrolysis activity"/>
    <property type="evidence" value="ECO:0007669"/>
    <property type="project" value="InterPro"/>
</dbReference>
<dbReference type="RefSeq" id="WP_209376868.1">
    <property type="nucleotide sequence ID" value="NZ_JAGIZA010000026.1"/>
</dbReference>
<evidence type="ECO:0000256" key="3">
    <source>
        <dbReference type="ARBA" id="ARBA00022741"/>
    </source>
</evidence>
<dbReference type="GO" id="GO:0005524">
    <property type="term" value="F:ATP binding"/>
    <property type="evidence" value="ECO:0007669"/>
    <property type="project" value="UniProtKB-KW"/>
</dbReference>
<dbReference type="EMBL" id="JAGIZA010000026">
    <property type="protein sequence ID" value="MBP0496076.1"/>
    <property type="molecule type" value="Genomic_DNA"/>
</dbReference>
<comment type="similarity">
    <text evidence="1">Belongs to the ABC transporter superfamily.</text>
</comment>
<keyword evidence="5" id="KW-0029">Amino-acid transport</keyword>
<keyword evidence="3" id="KW-0547">Nucleotide-binding</keyword>
<evidence type="ECO:0000256" key="4">
    <source>
        <dbReference type="ARBA" id="ARBA00022840"/>
    </source>
</evidence>
<dbReference type="Gene3D" id="3.40.50.300">
    <property type="entry name" value="P-loop containing nucleotide triphosphate hydrolases"/>
    <property type="match status" value="1"/>
</dbReference>
<dbReference type="SUPFAM" id="SSF52540">
    <property type="entry name" value="P-loop containing nucleoside triphosphate hydrolases"/>
    <property type="match status" value="1"/>
</dbReference>
<dbReference type="SMART" id="SM00382">
    <property type="entry name" value="AAA"/>
    <property type="match status" value="1"/>
</dbReference>
<evidence type="ECO:0000256" key="5">
    <source>
        <dbReference type="ARBA" id="ARBA00022970"/>
    </source>
</evidence>
<sequence>MLELQGVRSGYGAVNILQGVSLKVGEGEVVALLGPNGAGKTTTLRTISALLRPQAGSITFQGQAIGRARPEGVVRQGIAHCPEERKVWPRMTVAENLELGAYTVSDRAMIRARMEEVFESFPVLRERRTEYAGRLSGGQQQMLAVGRALMSAPKLLLLDEPSLGLSPVLMQQVAGIIRAVHARGVSVLLVEQNISLALSLASRAYVLSSGRVVADSPTRALKADKALLQAYLGG</sequence>
<dbReference type="PROSITE" id="PS00211">
    <property type="entry name" value="ABC_TRANSPORTER_1"/>
    <property type="match status" value="1"/>
</dbReference>
<dbReference type="InterPro" id="IPR003593">
    <property type="entry name" value="AAA+_ATPase"/>
</dbReference>
<dbReference type="GO" id="GO:0015658">
    <property type="term" value="F:branched-chain amino acid transmembrane transporter activity"/>
    <property type="evidence" value="ECO:0007669"/>
    <property type="project" value="TreeGrafter"/>
</dbReference>
<accession>A0A940S6Z5</accession>
<reference evidence="7" key="1">
    <citation type="submission" date="2021-03" db="EMBL/GenBank/DDBJ databases">
        <authorList>
            <person name="So Y."/>
        </authorList>
    </citation>
    <scope>NUCLEOTIDE SEQUENCE</scope>
    <source>
        <strain evidence="7">SG15</strain>
    </source>
</reference>
<dbReference type="GO" id="GO:0015807">
    <property type="term" value="P:L-amino acid transport"/>
    <property type="evidence" value="ECO:0007669"/>
    <property type="project" value="TreeGrafter"/>
</dbReference>
<feature type="domain" description="ABC transporter" evidence="6">
    <location>
        <begin position="2"/>
        <end position="234"/>
    </location>
</feature>
<comment type="caution">
    <text evidence="7">The sequence shown here is derived from an EMBL/GenBank/DDBJ whole genome shotgun (WGS) entry which is preliminary data.</text>
</comment>
<dbReference type="InterPro" id="IPR052156">
    <property type="entry name" value="BCAA_Transport_ATP-bd_LivF"/>
</dbReference>
<evidence type="ECO:0000259" key="6">
    <source>
        <dbReference type="PROSITE" id="PS50893"/>
    </source>
</evidence>
<dbReference type="Pfam" id="PF00005">
    <property type="entry name" value="ABC_tran"/>
    <property type="match status" value="1"/>
</dbReference>
<evidence type="ECO:0000313" key="7">
    <source>
        <dbReference type="EMBL" id="MBP0496076.1"/>
    </source>
</evidence>
<evidence type="ECO:0000256" key="2">
    <source>
        <dbReference type="ARBA" id="ARBA00022448"/>
    </source>
</evidence>
<evidence type="ECO:0000256" key="1">
    <source>
        <dbReference type="ARBA" id="ARBA00005417"/>
    </source>
</evidence>
<dbReference type="AlphaFoldDB" id="A0A940S6Z5"/>
<dbReference type="PANTHER" id="PTHR43820:SF4">
    <property type="entry name" value="HIGH-AFFINITY BRANCHED-CHAIN AMINO ACID TRANSPORT ATP-BINDING PROTEIN LIVF"/>
    <property type="match status" value="1"/>
</dbReference>
<evidence type="ECO:0000313" key="8">
    <source>
        <dbReference type="Proteomes" id="UP000677537"/>
    </source>
</evidence>
<keyword evidence="8" id="KW-1185">Reference proteome</keyword>
<proteinExistence type="inferred from homology"/>
<dbReference type="CDD" id="cd03224">
    <property type="entry name" value="ABC_TM1139_LivF_branched"/>
    <property type="match status" value="1"/>
</dbReference>
<organism evidence="7 8">
    <name type="scientific">Roseomonas indoligenes</name>
    <dbReference type="NCBI Taxonomy" id="2820811"/>
    <lineage>
        <taxon>Bacteria</taxon>
        <taxon>Pseudomonadati</taxon>
        <taxon>Pseudomonadota</taxon>
        <taxon>Alphaproteobacteria</taxon>
        <taxon>Acetobacterales</taxon>
        <taxon>Roseomonadaceae</taxon>
        <taxon>Roseomonas</taxon>
    </lineage>
</organism>
<dbReference type="PANTHER" id="PTHR43820">
    <property type="entry name" value="HIGH-AFFINITY BRANCHED-CHAIN AMINO ACID TRANSPORT ATP-BINDING PROTEIN LIVF"/>
    <property type="match status" value="1"/>
</dbReference>
<keyword evidence="4 7" id="KW-0067">ATP-binding</keyword>
<dbReference type="PROSITE" id="PS50893">
    <property type="entry name" value="ABC_TRANSPORTER_2"/>
    <property type="match status" value="1"/>
</dbReference>
<keyword evidence="2" id="KW-0813">Transport</keyword>
<dbReference type="InterPro" id="IPR003439">
    <property type="entry name" value="ABC_transporter-like_ATP-bd"/>
</dbReference>
<name>A0A940S6Z5_9PROT</name>
<protein>
    <submittedName>
        <fullName evidence="7">ABC transporter ATP-binding protein</fullName>
    </submittedName>
</protein>
<dbReference type="InterPro" id="IPR017871">
    <property type="entry name" value="ABC_transporter-like_CS"/>
</dbReference>